<gene>
    <name evidence="1" type="ORF">UFOVP3_57</name>
</gene>
<name>A0A6J5T763_9CAUD</name>
<proteinExistence type="predicted"/>
<reference evidence="1" key="1">
    <citation type="submission" date="2020-05" db="EMBL/GenBank/DDBJ databases">
        <authorList>
            <person name="Chiriac C."/>
            <person name="Salcher M."/>
            <person name="Ghai R."/>
            <person name="Kavagutti S V."/>
        </authorList>
    </citation>
    <scope>NUCLEOTIDE SEQUENCE</scope>
</reference>
<sequence length="41" mass="4684">MGLPPTKVYPSDIPKGPKCIQRVLIRHELALDKPIRHKSLH</sequence>
<evidence type="ECO:0000313" key="1">
    <source>
        <dbReference type="EMBL" id="CAB4240600.1"/>
    </source>
</evidence>
<accession>A0A6J5T763</accession>
<organism evidence="1">
    <name type="scientific">uncultured Caudovirales phage</name>
    <dbReference type="NCBI Taxonomy" id="2100421"/>
    <lineage>
        <taxon>Viruses</taxon>
        <taxon>Duplodnaviria</taxon>
        <taxon>Heunggongvirae</taxon>
        <taxon>Uroviricota</taxon>
        <taxon>Caudoviricetes</taxon>
        <taxon>Peduoviridae</taxon>
        <taxon>Maltschvirus</taxon>
        <taxon>Maltschvirus maltsch</taxon>
    </lineage>
</organism>
<protein>
    <submittedName>
        <fullName evidence="1">Uncharacterized protein</fullName>
    </submittedName>
</protein>
<dbReference type="EMBL" id="LR797814">
    <property type="protein sequence ID" value="CAB4240600.1"/>
    <property type="molecule type" value="Genomic_DNA"/>
</dbReference>